<feature type="compositionally biased region" description="Basic and acidic residues" evidence="1">
    <location>
        <begin position="10"/>
        <end position="23"/>
    </location>
</feature>
<evidence type="ECO:0000313" key="3">
    <source>
        <dbReference type="Proteomes" id="UP000249497"/>
    </source>
</evidence>
<dbReference type="Proteomes" id="UP000249497">
    <property type="component" value="Unassembled WGS sequence"/>
</dbReference>
<proteinExistence type="predicted"/>
<evidence type="ECO:0000313" key="2">
    <source>
        <dbReference type="EMBL" id="RAH84976.1"/>
    </source>
</evidence>
<accession>A0A8T8X9X8</accession>
<gene>
    <name evidence="2" type="ORF">BO86DRAFT_396609</name>
</gene>
<keyword evidence="3" id="KW-1185">Reference proteome</keyword>
<protein>
    <submittedName>
        <fullName evidence="2">Uncharacterized protein</fullName>
    </submittedName>
</protein>
<dbReference type="EMBL" id="KZ824776">
    <property type="protein sequence ID" value="RAH84976.1"/>
    <property type="molecule type" value="Genomic_DNA"/>
</dbReference>
<dbReference type="AlphaFoldDB" id="A0A8T8X9X8"/>
<feature type="region of interest" description="Disordered" evidence="1">
    <location>
        <begin position="1"/>
        <end position="26"/>
    </location>
</feature>
<dbReference type="GeneID" id="37177109"/>
<evidence type="ECO:0000256" key="1">
    <source>
        <dbReference type="SAM" id="MobiDB-lite"/>
    </source>
</evidence>
<sequence>MPTLTAEAGEQGRELQFSERTDYDPSVAHPPAARYIVEFMLNTRLLGHMNHVGVAPKGTGESEESLTPAALRGLNGSDQCRDVVAMYIAEFAVRVQASPGTGRNDSDGLRSSLAWWQLLCAHQRDLDVHLHHGWLAGGSVPAEQRDEYIGPNAHSVALFLVHLSSGLIQSLHDFKVGWPLWAIESDILAHERGQHPRLRWWHVKLEKDRYIDR</sequence>
<name>A0A8T8X9X8_ASPJA</name>
<organism evidence="2 3">
    <name type="scientific">Aspergillus japonicus CBS 114.51</name>
    <dbReference type="NCBI Taxonomy" id="1448312"/>
    <lineage>
        <taxon>Eukaryota</taxon>
        <taxon>Fungi</taxon>
        <taxon>Dikarya</taxon>
        <taxon>Ascomycota</taxon>
        <taxon>Pezizomycotina</taxon>
        <taxon>Eurotiomycetes</taxon>
        <taxon>Eurotiomycetidae</taxon>
        <taxon>Eurotiales</taxon>
        <taxon>Aspergillaceae</taxon>
        <taxon>Aspergillus</taxon>
        <taxon>Aspergillus subgen. Circumdati</taxon>
    </lineage>
</organism>
<dbReference type="RefSeq" id="XP_025530870.1">
    <property type="nucleotide sequence ID" value="XM_025673417.1"/>
</dbReference>
<reference evidence="2 3" key="1">
    <citation type="submission" date="2018-02" db="EMBL/GenBank/DDBJ databases">
        <title>The genomes of Aspergillus section Nigri reveals drivers in fungal speciation.</title>
        <authorList>
            <consortium name="DOE Joint Genome Institute"/>
            <person name="Vesth T.C."/>
            <person name="Nybo J."/>
            <person name="Theobald S."/>
            <person name="Brandl J."/>
            <person name="Frisvad J.C."/>
            <person name="Nielsen K.F."/>
            <person name="Lyhne E.K."/>
            <person name="Kogle M.E."/>
            <person name="Kuo A."/>
            <person name="Riley R."/>
            <person name="Clum A."/>
            <person name="Nolan M."/>
            <person name="Lipzen A."/>
            <person name="Salamov A."/>
            <person name="Henrissat B."/>
            <person name="Wiebenga A."/>
            <person name="De vries R.P."/>
            <person name="Grigoriev I.V."/>
            <person name="Mortensen U.H."/>
            <person name="Andersen M.R."/>
            <person name="Baker S.E."/>
        </authorList>
    </citation>
    <scope>NUCLEOTIDE SEQUENCE [LARGE SCALE GENOMIC DNA]</scope>
    <source>
        <strain evidence="2 3">CBS 114.51</strain>
    </source>
</reference>